<feature type="region of interest" description="Disordered" evidence="1">
    <location>
        <begin position="167"/>
        <end position="190"/>
    </location>
</feature>
<reference evidence="2" key="2">
    <citation type="submission" date="2022-01" db="EMBL/GenBank/DDBJ databases">
        <authorList>
            <person name="Yamashiro T."/>
            <person name="Shiraishi A."/>
            <person name="Satake H."/>
            <person name="Nakayama K."/>
        </authorList>
    </citation>
    <scope>NUCLEOTIDE SEQUENCE</scope>
</reference>
<reference evidence="2" key="1">
    <citation type="journal article" date="2022" name="Int. J. Mol. Sci.">
        <title>Draft Genome of Tanacetum Coccineum: Genomic Comparison of Closely Related Tanacetum-Family Plants.</title>
        <authorList>
            <person name="Yamashiro T."/>
            <person name="Shiraishi A."/>
            <person name="Nakayama K."/>
            <person name="Satake H."/>
        </authorList>
    </citation>
    <scope>NUCLEOTIDE SEQUENCE</scope>
</reference>
<sequence>MNSLSFGGGLEFRDTNFGYVPSKVVLNLYDHLTLNLGPRSFTDKLKGPYGKTMGNVVETVPNQRDFQIASEHLPILELRGGLDHRRRRTQGPLALESFLAKRYLRAEVIRITIAFVQDGRGVMRFRLVIVFLLESSTSGEVGIPFQEQWKGIDFLERKFTPIRDRESVGEEVERNDSAPDRLKAKQSSIPGKSHAFSRRLSSLRLEGYGIDDFGLGIGALTGATTGSEFGAEKKTVVERSVPEPEVEAVLEFTNLESIFENHPSTHLVFAEPELGKVELGEPGVD</sequence>
<evidence type="ECO:0000256" key="1">
    <source>
        <dbReference type="SAM" id="MobiDB-lite"/>
    </source>
</evidence>
<name>A0ABQ5HNV7_9ASTR</name>
<comment type="caution">
    <text evidence="2">The sequence shown here is derived from an EMBL/GenBank/DDBJ whole genome shotgun (WGS) entry which is preliminary data.</text>
</comment>
<organism evidence="2 3">
    <name type="scientific">Tanacetum coccineum</name>
    <dbReference type="NCBI Taxonomy" id="301880"/>
    <lineage>
        <taxon>Eukaryota</taxon>
        <taxon>Viridiplantae</taxon>
        <taxon>Streptophyta</taxon>
        <taxon>Embryophyta</taxon>
        <taxon>Tracheophyta</taxon>
        <taxon>Spermatophyta</taxon>
        <taxon>Magnoliopsida</taxon>
        <taxon>eudicotyledons</taxon>
        <taxon>Gunneridae</taxon>
        <taxon>Pentapetalae</taxon>
        <taxon>asterids</taxon>
        <taxon>campanulids</taxon>
        <taxon>Asterales</taxon>
        <taxon>Asteraceae</taxon>
        <taxon>Asteroideae</taxon>
        <taxon>Anthemideae</taxon>
        <taxon>Anthemidinae</taxon>
        <taxon>Tanacetum</taxon>
    </lineage>
</organism>
<gene>
    <name evidence="2" type="ORF">Tco_1070637</name>
</gene>
<evidence type="ECO:0000313" key="2">
    <source>
        <dbReference type="EMBL" id="GJT88920.1"/>
    </source>
</evidence>
<evidence type="ECO:0000313" key="3">
    <source>
        <dbReference type="Proteomes" id="UP001151760"/>
    </source>
</evidence>
<keyword evidence="3" id="KW-1185">Reference proteome</keyword>
<accession>A0ABQ5HNV7</accession>
<proteinExistence type="predicted"/>
<dbReference type="Proteomes" id="UP001151760">
    <property type="component" value="Unassembled WGS sequence"/>
</dbReference>
<feature type="compositionally biased region" description="Basic and acidic residues" evidence="1">
    <location>
        <begin position="167"/>
        <end position="183"/>
    </location>
</feature>
<protein>
    <submittedName>
        <fullName evidence="2">Uncharacterized protein</fullName>
    </submittedName>
</protein>
<dbReference type="EMBL" id="BQNB010019775">
    <property type="protein sequence ID" value="GJT88920.1"/>
    <property type="molecule type" value="Genomic_DNA"/>
</dbReference>